<dbReference type="Gene3D" id="1.10.30.20">
    <property type="entry name" value="Bacterial XPD DNA helicase, FeS cluster domain"/>
    <property type="match status" value="1"/>
</dbReference>
<accession>A0A922LCQ6</accession>
<keyword evidence="15" id="KW-0175">Coiled coil</keyword>
<evidence type="ECO:0000256" key="14">
    <source>
        <dbReference type="ARBA" id="ARBA00048954"/>
    </source>
</evidence>
<evidence type="ECO:0000256" key="1">
    <source>
        <dbReference type="ARBA" id="ARBA00001966"/>
    </source>
</evidence>
<dbReference type="InterPro" id="IPR045028">
    <property type="entry name" value="DinG/Rad3-like"/>
</dbReference>
<keyword evidence="9" id="KW-0408">Iron</keyword>
<dbReference type="EMBL" id="ASGP02000001">
    <property type="protein sequence ID" value="KAH9526885.1"/>
    <property type="molecule type" value="Genomic_DNA"/>
</dbReference>
<reference evidence="17" key="1">
    <citation type="submission" date="2013-05" db="EMBL/GenBank/DDBJ databases">
        <authorList>
            <person name="Yim A.K.Y."/>
            <person name="Chan T.F."/>
            <person name="Ji K.M."/>
            <person name="Liu X.Y."/>
            <person name="Zhou J.W."/>
            <person name="Li R.Q."/>
            <person name="Yang K.Y."/>
            <person name="Li J."/>
            <person name="Li M."/>
            <person name="Law P.T.W."/>
            <person name="Wu Y.L."/>
            <person name="Cai Z.L."/>
            <person name="Qin H."/>
            <person name="Bao Y."/>
            <person name="Leung R.K.K."/>
            <person name="Ng P.K.S."/>
            <person name="Zou J."/>
            <person name="Zhong X.J."/>
            <person name="Ran P.X."/>
            <person name="Zhong N.S."/>
            <person name="Liu Z.G."/>
            <person name="Tsui S.K.W."/>
        </authorList>
    </citation>
    <scope>NUCLEOTIDE SEQUENCE</scope>
    <source>
        <strain evidence="17">Derf</strain>
        <tissue evidence="17">Whole organism</tissue>
    </source>
</reference>
<dbReference type="PROSITE" id="PS51193">
    <property type="entry name" value="HELICASE_ATP_BIND_2"/>
    <property type="match status" value="1"/>
</dbReference>
<name>A0A922LCQ6_DERFA</name>
<dbReference type="Pfam" id="PF06733">
    <property type="entry name" value="DEAD_2"/>
    <property type="match status" value="1"/>
</dbReference>
<dbReference type="SMART" id="SM00487">
    <property type="entry name" value="DEXDc"/>
    <property type="match status" value="1"/>
</dbReference>
<sequence length="837" mass="97784">MCDQNQRNYDFPYKPYDIQIKLMNKLYESFENGLISIIESPTGTGKSLSIICSLSKWMEDYKSKQQRNLENKINELRQQNSDEQKNDDDWLSVQLKQMTNNNQINDLNVELEKLTRHIAYSKELKKKKISRINRQINVTSSLKRTSDESNNDDPDLEDLIIQFDQDFNLNEDDGDEKNVAYFLPKIYYCSRTHSQLSQFINEFKKTRYFHDNQQSLMLTPLSSRVNYCINNQVNCFNNLNMINEKCNDLKQKKNQKCQYKNVLKMEEFGRQILGDVCDIEEIISMGKQRQTCPYYSTRMVIPDSEIVVMPYNCLLHRATRENFNIKLQDSIVIIDEAHNLLETIVNVNSLEIRSRQLSLLLKYLSLYMARYYNRFNALNLKYLKQMIFVVRKLFNHLGNQKENQCIQPLDLTIKLNIENINIHELLQFIEQSRIASKLQMFSTSKKTNDNPQTKITKPSGTLEFLKKINNNKNVKIAEKDNKKRMAITKTNDEEEEFLNINTIHLIKDFLASLINYNIEAKILIQIDAKNPENSSFKYLLLSPSNHFQDILQQCRSVILCGGTMKPFDDYVNQLYRPLNIPETRQMFFSCNHVISDDKLVAIGVSNGPNGVRLNYSYHSRNSPAIIKETGLLLVDLVKTIPKGIVIFFPSYDYQESLLKQWEQQDVLKLFERNHKRIFREPKKNSQVQAVLNNYTKFIKSSPMNSAILFSVIGGKMSEGINFSDDLGRGIVVVGLPYANRNSIELMEKINHLNRIKSDAGNEYYENLCMRAVNQSIGRAIRHQNDYATIVLIDERYAKSSVNSKLSDWIRSRFRLPNNHKDARLLIEKFFQTKNSKN</sequence>
<dbReference type="SUPFAM" id="SSF52540">
    <property type="entry name" value="P-loop containing nucleoside triphosphate hydrolases"/>
    <property type="match status" value="1"/>
</dbReference>
<dbReference type="SMART" id="SM00488">
    <property type="entry name" value="DEXDc2"/>
    <property type="match status" value="1"/>
</dbReference>
<organism evidence="17 18">
    <name type="scientific">Dermatophagoides farinae</name>
    <name type="common">American house dust mite</name>
    <dbReference type="NCBI Taxonomy" id="6954"/>
    <lineage>
        <taxon>Eukaryota</taxon>
        <taxon>Metazoa</taxon>
        <taxon>Ecdysozoa</taxon>
        <taxon>Arthropoda</taxon>
        <taxon>Chelicerata</taxon>
        <taxon>Arachnida</taxon>
        <taxon>Acari</taxon>
        <taxon>Acariformes</taxon>
        <taxon>Sarcoptiformes</taxon>
        <taxon>Astigmata</taxon>
        <taxon>Psoroptidia</taxon>
        <taxon>Analgoidea</taxon>
        <taxon>Pyroglyphidae</taxon>
        <taxon>Dermatophagoidinae</taxon>
        <taxon>Dermatophagoides</taxon>
    </lineage>
</organism>
<evidence type="ECO:0000256" key="6">
    <source>
        <dbReference type="ARBA" id="ARBA00022801"/>
    </source>
</evidence>
<evidence type="ECO:0000256" key="8">
    <source>
        <dbReference type="ARBA" id="ARBA00022840"/>
    </source>
</evidence>
<dbReference type="GO" id="GO:0043139">
    <property type="term" value="F:5'-3' DNA helicase activity"/>
    <property type="evidence" value="ECO:0007669"/>
    <property type="project" value="UniProtKB-EC"/>
</dbReference>
<keyword evidence="12" id="KW-0539">Nucleus</keyword>
<reference evidence="17" key="2">
    <citation type="journal article" date="2022" name="Res Sq">
        <title>Comparative Genomics Reveals Insights into the Divergent Evolution of Astigmatic Mites and Household Pest Adaptations.</title>
        <authorList>
            <person name="Xiong Q."/>
            <person name="Wan A.T.-Y."/>
            <person name="Liu X.-Y."/>
            <person name="Fung C.S.-H."/>
            <person name="Xiao X."/>
            <person name="Malainual N."/>
            <person name="Hou J."/>
            <person name="Wang L."/>
            <person name="Wang M."/>
            <person name="Yang K."/>
            <person name="Cui Y."/>
            <person name="Leung E."/>
            <person name="Nong W."/>
            <person name="Shin S.-K."/>
            <person name="Au S."/>
            <person name="Jeong K.Y."/>
            <person name="Chew F.T."/>
            <person name="Hui J."/>
            <person name="Leung T.F."/>
            <person name="Tungtrongchitr A."/>
            <person name="Zhong N."/>
            <person name="Liu Z."/>
            <person name="Tsui S."/>
        </authorList>
    </citation>
    <scope>NUCLEOTIDE SEQUENCE</scope>
    <source>
        <strain evidence="17">Derf</strain>
        <tissue evidence="17">Whole organism</tissue>
    </source>
</reference>
<dbReference type="GO" id="GO:0005634">
    <property type="term" value="C:nucleus"/>
    <property type="evidence" value="ECO:0007669"/>
    <property type="project" value="UniProtKB-SubCell"/>
</dbReference>
<comment type="catalytic activity">
    <reaction evidence="14">
        <text>ATP + H2O = ADP + phosphate + H(+)</text>
        <dbReference type="Rhea" id="RHEA:13065"/>
        <dbReference type="ChEBI" id="CHEBI:15377"/>
        <dbReference type="ChEBI" id="CHEBI:15378"/>
        <dbReference type="ChEBI" id="CHEBI:30616"/>
        <dbReference type="ChEBI" id="CHEBI:43474"/>
        <dbReference type="ChEBI" id="CHEBI:456216"/>
        <dbReference type="EC" id="5.6.2.3"/>
    </reaction>
</comment>
<keyword evidence="11" id="KW-0413">Isomerase</keyword>
<proteinExistence type="inferred from homology"/>
<dbReference type="NCBIfam" id="TIGR00604">
    <property type="entry name" value="rad3"/>
    <property type="match status" value="1"/>
</dbReference>
<dbReference type="GO" id="GO:0003677">
    <property type="term" value="F:DNA binding"/>
    <property type="evidence" value="ECO:0007669"/>
    <property type="project" value="InterPro"/>
</dbReference>
<evidence type="ECO:0000256" key="2">
    <source>
        <dbReference type="ARBA" id="ARBA00004123"/>
    </source>
</evidence>
<dbReference type="GO" id="GO:0016818">
    <property type="term" value="F:hydrolase activity, acting on acid anhydrides, in phosphorus-containing anhydrides"/>
    <property type="evidence" value="ECO:0007669"/>
    <property type="project" value="InterPro"/>
</dbReference>
<keyword evidence="18" id="KW-1185">Reference proteome</keyword>
<evidence type="ECO:0000256" key="10">
    <source>
        <dbReference type="ARBA" id="ARBA00023014"/>
    </source>
</evidence>
<protein>
    <recommendedName>
        <fullName evidence="13">DNA 5'-3' helicase</fullName>
        <ecNumber evidence="13">5.6.2.3</ecNumber>
    </recommendedName>
</protein>
<feature type="coiled-coil region" evidence="15">
    <location>
        <begin position="59"/>
        <end position="86"/>
    </location>
</feature>
<comment type="similarity">
    <text evidence="3">Belongs to the DEAD box helicase family. DEAH subfamily. DDX11/CHL1 sub-subfamily.</text>
</comment>
<dbReference type="InterPro" id="IPR027417">
    <property type="entry name" value="P-loop_NTPase"/>
</dbReference>
<dbReference type="GO" id="GO:0051536">
    <property type="term" value="F:iron-sulfur cluster binding"/>
    <property type="evidence" value="ECO:0007669"/>
    <property type="project" value="UniProtKB-KW"/>
</dbReference>
<keyword evidence="6" id="KW-0378">Hydrolase</keyword>
<comment type="subcellular location">
    <subcellularLocation>
        <location evidence="2">Nucleus</location>
    </subcellularLocation>
</comment>
<dbReference type="InterPro" id="IPR042493">
    <property type="entry name" value="XPD_DNA_FeS"/>
</dbReference>
<dbReference type="FunFam" id="3.40.50.300:FF:001372">
    <property type="entry name" value="ATP-dependent DNA helicase chl1"/>
    <property type="match status" value="1"/>
</dbReference>
<evidence type="ECO:0000256" key="5">
    <source>
        <dbReference type="ARBA" id="ARBA00022741"/>
    </source>
</evidence>
<keyword evidence="10" id="KW-0411">Iron-sulfur</keyword>
<dbReference type="Pfam" id="PF13307">
    <property type="entry name" value="Helicase_C_2"/>
    <property type="match status" value="1"/>
</dbReference>
<evidence type="ECO:0000256" key="12">
    <source>
        <dbReference type="ARBA" id="ARBA00023242"/>
    </source>
</evidence>
<evidence type="ECO:0000256" key="3">
    <source>
        <dbReference type="ARBA" id="ARBA00008435"/>
    </source>
</evidence>
<dbReference type="InterPro" id="IPR006554">
    <property type="entry name" value="Helicase-like_DEXD_c2"/>
</dbReference>
<dbReference type="GO" id="GO:0034085">
    <property type="term" value="P:establishment of sister chromatid cohesion"/>
    <property type="evidence" value="ECO:0007669"/>
    <property type="project" value="TreeGrafter"/>
</dbReference>
<dbReference type="InterPro" id="IPR013020">
    <property type="entry name" value="Rad3/Chl1-like"/>
</dbReference>
<dbReference type="PANTHER" id="PTHR11472">
    <property type="entry name" value="DNA REPAIR DEAD HELICASE RAD3/XP-D SUBFAMILY MEMBER"/>
    <property type="match status" value="1"/>
</dbReference>
<dbReference type="InterPro" id="IPR014001">
    <property type="entry name" value="Helicase_ATP-bd"/>
</dbReference>
<evidence type="ECO:0000256" key="4">
    <source>
        <dbReference type="ARBA" id="ARBA00022723"/>
    </source>
</evidence>
<dbReference type="InterPro" id="IPR010614">
    <property type="entry name" value="RAD3-like_helicase_DEAD"/>
</dbReference>
<keyword evidence="7 17" id="KW-0347">Helicase</keyword>
<dbReference type="InterPro" id="IPR014013">
    <property type="entry name" value="Helic_SF1/SF2_ATP-bd_DinG/Rad3"/>
</dbReference>
<evidence type="ECO:0000256" key="7">
    <source>
        <dbReference type="ARBA" id="ARBA00022806"/>
    </source>
</evidence>
<feature type="domain" description="Helicase ATP-binding" evidence="16">
    <location>
        <begin position="5"/>
        <end position="387"/>
    </location>
</feature>
<evidence type="ECO:0000256" key="13">
    <source>
        <dbReference type="ARBA" id="ARBA00044969"/>
    </source>
</evidence>
<dbReference type="InterPro" id="IPR006555">
    <property type="entry name" value="ATP-dep_Helicase_C"/>
</dbReference>
<dbReference type="AlphaFoldDB" id="A0A922LCQ6"/>
<evidence type="ECO:0000256" key="11">
    <source>
        <dbReference type="ARBA" id="ARBA00023235"/>
    </source>
</evidence>
<dbReference type="Proteomes" id="UP000790347">
    <property type="component" value="Unassembled WGS sequence"/>
</dbReference>
<dbReference type="Gene3D" id="3.40.50.300">
    <property type="entry name" value="P-loop containing nucleotide triphosphate hydrolases"/>
    <property type="match status" value="3"/>
</dbReference>
<evidence type="ECO:0000313" key="18">
    <source>
        <dbReference type="Proteomes" id="UP000790347"/>
    </source>
</evidence>
<dbReference type="EC" id="5.6.2.3" evidence="13"/>
<gene>
    <name evidence="17" type="primary">DDX11</name>
    <name evidence="17" type="ORF">DERF_000943</name>
</gene>
<dbReference type="GO" id="GO:0046872">
    <property type="term" value="F:metal ion binding"/>
    <property type="evidence" value="ECO:0007669"/>
    <property type="project" value="UniProtKB-KW"/>
</dbReference>
<keyword evidence="4" id="KW-0479">Metal-binding</keyword>
<comment type="caution">
    <text evidence="17">The sequence shown here is derived from an EMBL/GenBank/DDBJ whole genome shotgun (WGS) entry which is preliminary data.</text>
</comment>
<dbReference type="CDD" id="cd18788">
    <property type="entry name" value="SF2_C_XPD"/>
    <property type="match status" value="1"/>
</dbReference>
<keyword evidence="5" id="KW-0547">Nucleotide-binding</keyword>
<dbReference type="SMART" id="SM00491">
    <property type="entry name" value="HELICc2"/>
    <property type="match status" value="1"/>
</dbReference>
<keyword evidence="8" id="KW-0067">ATP-binding</keyword>
<evidence type="ECO:0000256" key="15">
    <source>
        <dbReference type="SAM" id="Coils"/>
    </source>
</evidence>
<comment type="cofactor">
    <cofactor evidence="1">
        <name>[4Fe-4S] cluster</name>
        <dbReference type="ChEBI" id="CHEBI:49883"/>
    </cofactor>
</comment>
<dbReference type="GO" id="GO:0006139">
    <property type="term" value="P:nucleobase-containing compound metabolic process"/>
    <property type="evidence" value="ECO:0007669"/>
    <property type="project" value="InterPro"/>
</dbReference>
<dbReference type="PANTHER" id="PTHR11472:SF41">
    <property type="entry name" value="ATP-DEPENDENT DNA HELICASE DDX11-RELATED"/>
    <property type="match status" value="1"/>
</dbReference>
<evidence type="ECO:0000256" key="9">
    <source>
        <dbReference type="ARBA" id="ARBA00023004"/>
    </source>
</evidence>
<dbReference type="Gene3D" id="1.10.275.40">
    <property type="match status" value="1"/>
</dbReference>
<dbReference type="GO" id="GO:0005524">
    <property type="term" value="F:ATP binding"/>
    <property type="evidence" value="ECO:0007669"/>
    <property type="project" value="UniProtKB-KW"/>
</dbReference>
<evidence type="ECO:0000259" key="16">
    <source>
        <dbReference type="PROSITE" id="PS51193"/>
    </source>
</evidence>
<evidence type="ECO:0000313" key="17">
    <source>
        <dbReference type="EMBL" id="KAH9526885.1"/>
    </source>
</evidence>